<keyword evidence="3" id="KW-1185">Reference proteome</keyword>
<comment type="caution">
    <text evidence="2">The sequence shown here is derived from an EMBL/GenBank/DDBJ whole genome shotgun (WGS) entry which is preliminary data.</text>
</comment>
<evidence type="ECO:0000313" key="2">
    <source>
        <dbReference type="EMBL" id="MBB4149215.1"/>
    </source>
</evidence>
<feature type="transmembrane region" description="Helical" evidence="1">
    <location>
        <begin position="372"/>
        <end position="389"/>
    </location>
</feature>
<dbReference type="Proteomes" id="UP000590524">
    <property type="component" value="Unassembled WGS sequence"/>
</dbReference>
<dbReference type="AlphaFoldDB" id="A0A7W6PVA0"/>
<feature type="transmembrane region" description="Helical" evidence="1">
    <location>
        <begin position="221"/>
        <end position="248"/>
    </location>
</feature>
<feature type="transmembrane region" description="Helical" evidence="1">
    <location>
        <begin position="396"/>
        <end position="415"/>
    </location>
</feature>
<sequence length="551" mass="60640">MILPVGIGLLLAIALAGVMIDPVQDKRQFTAFLFIRQDLAPAILIALLCRFGLSIGPQTRIGWMDRLAQRPWVIALALALFCWAGHHWLLRGYDLTRDEQMANFDAMMFAQGRLFWPIAPAWRPIAEALNQFFMLPIADRQAWVSSYLPINAAARALIGMSGDPGLTSPLFTGVGALALWRIADRLWPGDVAARTVALLLYAGSSQVVIQGMTAHAMAGHLALNLLWLLLFLRGRWSHAGAILIGFLATGLHQPLFHPLFVFPILAGLLLQRRWPLALLYGAAYAVIGLFWLAWPNLIAQWAGGPMEALSSTGDRLSYADRIFDMLAGFGPVSLWLMAMNLLRFIAWQHLLLLPLAAAGVGLAWRAPLVRPLMAGVVLHIMLVGLLLAFQGHGWGYRYLHGLIGSLCLLAAQGWIALRGHWPGTRLWAWGNGATFLLLLPLHMAMAAWLTLPYAQISAQIDAMPADIVIVDDGAVAFGSDLVVNRPDLSNRPIRLLGGNMTVAQVATLCRDHRVAFVGSTQLQPIRRILDAEPVEEQRFRRLRSVCTPSRP</sequence>
<evidence type="ECO:0000256" key="1">
    <source>
        <dbReference type="SAM" id="Phobius"/>
    </source>
</evidence>
<reference evidence="2 3" key="1">
    <citation type="submission" date="2020-08" db="EMBL/GenBank/DDBJ databases">
        <title>Genomic Encyclopedia of Type Strains, Phase IV (KMG-IV): sequencing the most valuable type-strain genomes for metagenomic binning, comparative biology and taxonomic classification.</title>
        <authorList>
            <person name="Goeker M."/>
        </authorList>
    </citation>
    <scope>NUCLEOTIDE SEQUENCE [LARGE SCALE GENOMIC DNA]</scope>
    <source>
        <strain evidence="2 3">DSM 19371</strain>
    </source>
</reference>
<feature type="transmembrane region" description="Helical" evidence="1">
    <location>
        <begin position="427"/>
        <end position="451"/>
    </location>
</feature>
<feature type="transmembrane region" description="Helical" evidence="1">
    <location>
        <begin position="277"/>
        <end position="302"/>
    </location>
</feature>
<feature type="transmembrane region" description="Helical" evidence="1">
    <location>
        <begin position="72"/>
        <end position="90"/>
    </location>
</feature>
<proteinExistence type="predicted"/>
<keyword evidence="1" id="KW-1133">Transmembrane helix</keyword>
<evidence type="ECO:0000313" key="3">
    <source>
        <dbReference type="Proteomes" id="UP000590524"/>
    </source>
</evidence>
<feature type="transmembrane region" description="Helical" evidence="1">
    <location>
        <begin position="322"/>
        <end position="342"/>
    </location>
</feature>
<gene>
    <name evidence="2" type="ORF">GGQ90_003004</name>
</gene>
<dbReference type="EMBL" id="JACIEU010000011">
    <property type="protein sequence ID" value="MBB4149215.1"/>
    <property type="molecule type" value="Genomic_DNA"/>
</dbReference>
<keyword evidence="1" id="KW-0472">Membrane</keyword>
<keyword evidence="1" id="KW-0812">Transmembrane</keyword>
<dbReference type="RefSeq" id="WP_188082840.1">
    <property type="nucleotide sequence ID" value="NZ_JACIEU010000011.1"/>
</dbReference>
<feature type="transmembrane region" description="Helical" evidence="1">
    <location>
        <begin position="30"/>
        <end position="51"/>
    </location>
</feature>
<organism evidence="2 3">
    <name type="scientific">Sphingobium scionense</name>
    <dbReference type="NCBI Taxonomy" id="1404341"/>
    <lineage>
        <taxon>Bacteria</taxon>
        <taxon>Pseudomonadati</taxon>
        <taxon>Pseudomonadota</taxon>
        <taxon>Alphaproteobacteria</taxon>
        <taxon>Sphingomonadales</taxon>
        <taxon>Sphingomonadaceae</taxon>
        <taxon>Sphingobium</taxon>
    </lineage>
</organism>
<name>A0A7W6PVA0_9SPHN</name>
<protein>
    <submittedName>
        <fullName evidence="2">Uncharacterized protein</fullName>
    </submittedName>
</protein>
<accession>A0A7W6PVA0</accession>